<name>C9R932_AMMDK</name>
<keyword evidence="2" id="KW-1185">Reference proteome</keyword>
<evidence type="ECO:0008006" key="3">
    <source>
        <dbReference type="Google" id="ProtNLM"/>
    </source>
</evidence>
<dbReference type="EMBL" id="CP001785">
    <property type="protein sequence ID" value="ACX52811.1"/>
    <property type="molecule type" value="Genomic_DNA"/>
</dbReference>
<dbReference type="OrthoDB" id="1724823at2"/>
<accession>C9R932</accession>
<dbReference type="KEGG" id="adg:Adeg_1719"/>
<dbReference type="Proteomes" id="UP000002620">
    <property type="component" value="Chromosome"/>
</dbReference>
<proteinExistence type="predicted"/>
<dbReference type="HOGENOM" id="CLU_549408_0_0_9"/>
<evidence type="ECO:0000313" key="1">
    <source>
        <dbReference type="EMBL" id="ACX52811.1"/>
    </source>
</evidence>
<organism evidence="1 2">
    <name type="scientific">Ammonifex degensii (strain DSM 10501 / KC4)</name>
    <dbReference type="NCBI Taxonomy" id="429009"/>
    <lineage>
        <taxon>Bacteria</taxon>
        <taxon>Bacillati</taxon>
        <taxon>Bacillota</taxon>
        <taxon>Clostridia</taxon>
        <taxon>Thermoanaerobacterales</taxon>
        <taxon>Thermoanaerobacteraceae</taxon>
        <taxon>Ammonifex</taxon>
    </lineage>
</organism>
<gene>
    <name evidence="1" type="ordered locus">Adeg_1719</name>
</gene>
<sequence length="496" mass="52836">MKSWCDERGQALALVLILSVVLFITGTAAVAAALQHSRLVTLEEAREKAYYIAEAGVEKALANLKQRLVYPAPGFENFTIDNEPYAGGLIEKVKVSKETVGETIYYTITSTGCYPESPIAGSSFARKTITAKVKVCPDPFLAYGGPGLKSDTAVHLTGGVTSTGGSLLARTGDVKSQALIAGNIGGIYAGRNVHLTGAGTTGSGEIKAGRDVYLSAAISTWSGEIWAGNKVHGPWWQLGKVTVHENCGPNIPGFPLPSFPVVDKGSDWYKRVKAEAQSRGYYFSSAAAWLDDDPDFGTGKGIIWDWTAVEIPLLNRVVVTVTGATLKLEDPARPEFLAVVDGPLTLDFKAYKDAYARWRDRIKSRYRGKTVTFIDLNLGRLRVTAEKPATIVADSIKIDESLAGLFGVDTEGIKKPFGLFAVAGDVVYRAVVGSGGRLSVIATGKFDCATAGNLNLDWVAAKGDVLINALINLNAAQTAVPPGTPVGYQIVSWSVE</sequence>
<dbReference type="RefSeq" id="WP_015739688.1">
    <property type="nucleotide sequence ID" value="NC_013385.1"/>
</dbReference>
<dbReference type="AlphaFoldDB" id="C9R932"/>
<reference evidence="1 2" key="1">
    <citation type="submission" date="2009-10" db="EMBL/GenBank/DDBJ databases">
        <title>Complete sequence of chromosome of Ammonifex degensii KC4.</title>
        <authorList>
            <consortium name="US DOE Joint Genome Institute"/>
            <person name="Kerfeld C."/>
            <person name="Goodner B."/>
            <person name="Huber H."/>
            <person name="Stetter K."/>
            <person name="Lucas S."/>
            <person name="Copeland A."/>
            <person name="Lapidus A."/>
            <person name="Glavina del Rio T."/>
            <person name="Dalin E."/>
            <person name="Tice H."/>
            <person name="Bruce D."/>
            <person name="Goodwin L."/>
            <person name="Pitluck S."/>
            <person name="Saunders E."/>
            <person name="Brettin T."/>
            <person name="Detter J.C."/>
            <person name="Han C."/>
            <person name="Larimer F."/>
            <person name="Land M."/>
            <person name="Hauser L."/>
            <person name="Kyrpides N."/>
            <person name="Ovchinnikova G."/>
            <person name="Richardson P."/>
        </authorList>
    </citation>
    <scope>NUCLEOTIDE SEQUENCE [LARGE SCALE GENOMIC DNA]</scope>
    <source>
        <strain evidence="2">DSM 10501 / KC4</strain>
    </source>
</reference>
<dbReference type="eggNOG" id="COG4726">
    <property type="taxonomic scope" value="Bacteria"/>
</dbReference>
<evidence type="ECO:0000313" key="2">
    <source>
        <dbReference type="Proteomes" id="UP000002620"/>
    </source>
</evidence>
<protein>
    <recommendedName>
        <fullName evidence="3">Type 4 fimbrial biogenesis protein PilX N-terminal domain-containing protein</fullName>
    </recommendedName>
</protein>
<dbReference type="STRING" id="429009.Adeg_1719"/>